<evidence type="ECO:0000256" key="1">
    <source>
        <dbReference type="ARBA" id="ARBA00004496"/>
    </source>
</evidence>
<dbReference type="RefSeq" id="WP_049614415.1">
    <property type="nucleotide sequence ID" value="NZ_CAWMMU010000028.1"/>
</dbReference>
<proteinExistence type="inferred from homology"/>
<keyword evidence="8" id="KW-1185">Reference proteome</keyword>
<sequence>MNPFYIRVKKLDFSLPAGGVIPAAQLQEIASIRDILSDASVRAAEIVQAADADRGLLLAQAQQQADRIIPLARNQMETEVLAQHVRWLVAADRWESSLITHARQHILTAMASVVTTWAGQQSVDQILIHRLGAKVESMAQQDNVVLRVHPQHLPAVISALGTRVQCVGDESLAEDQAQLGSPMLLLSLSLRRHLSQLVLWLQQSPPSLPHQASDT</sequence>
<reference evidence="9" key="3">
    <citation type="submission" date="2015-03" db="EMBL/GenBank/DDBJ databases">
        <authorList>
            <consortium name="Pathogen Informatics"/>
        </authorList>
    </citation>
    <scope>NUCLEOTIDE SEQUENCE [LARGE SCALE GENOMIC DNA]</scope>
    <source>
        <strain evidence="9">A125KOH2</strain>
    </source>
</reference>
<name>A0A0T9QSD1_9GAMM</name>
<dbReference type="GO" id="GO:0030254">
    <property type="term" value="P:protein secretion by the type III secretion system"/>
    <property type="evidence" value="ECO:0007669"/>
    <property type="project" value="InterPro"/>
</dbReference>
<gene>
    <name evidence="6" type="ORF">ERS008529_03504</name>
    <name evidence="7" type="ORF">ERS137968_04039</name>
</gene>
<dbReference type="NCBIfam" id="TIGR02499">
    <property type="entry name" value="HrpE_YscL_not"/>
    <property type="match status" value="1"/>
</dbReference>
<evidence type="ECO:0000313" key="7">
    <source>
        <dbReference type="EMBL" id="CRY68909.1"/>
    </source>
</evidence>
<comment type="subcellular location">
    <subcellularLocation>
        <location evidence="1">Cytoplasm</location>
    </subcellularLocation>
</comment>
<dbReference type="Proteomes" id="UP000044625">
    <property type="component" value="Unassembled WGS sequence"/>
</dbReference>
<evidence type="ECO:0000313" key="8">
    <source>
        <dbReference type="Proteomes" id="UP000044625"/>
    </source>
</evidence>
<evidence type="ECO:0000313" key="6">
    <source>
        <dbReference type="EMBL" id="CNI25113.1"/>
    </source>
</evidence>
<keyword evidence="4" id="KW-0653">Protein transport</keyword>
<evidence type="ECO:0000313" key="9">
    <source>
        <dbReference type="Proteomes" id="UP000045840"/>
    </source>
</evidence>
<dbReference type="OrthoDB" id="6480848at2"/>
<dbReference type="EMBL" id="CWJL01000028">
    <property type="protein sequence ID" value="CRY68909.1"/>
    <property type="molecule type" value="Genomic_DNA"/>
</dbReference>
<dbReference type="InterPro" id="IPR012842">
    <property type="entry name" value="T3SS_SctL/SctL2"/>
</dbReference>
<dbReference type="GO" id="GO:0005737">
    <property type="term" value="C:cytoplasm"/>
    <property type="evidence" value="ECO:0007669"/>
    <property type="project" value="UniProtKB-SubCell"/>
</dbReference>
<dbReference type="Proteomes" id="UP000045840">
    <property type="component" value="Unassembled WGS sequence"/>
</dbReference>
<evidence type="ECO:0000256" key="5">
    <source>
        <dbReference type="ARBA" id="ARBA00024335"/>
    </source>
</evidence>
<organism evidence="6 9">
    <name type="scientific">Yersinia pekkanenii</name>
    <dbReference type="NCBI Taxonomy" id="1288385"/>
    <lineage>
        <taxon>Bacteria</taxon>
        <taxon>Pseudomonadati</taxon>
        <taxon>Pseudomonadota</taxon>
        <taxon>Gammaproteobacteria</taxon>
        <taxon>Enterobacterales</taxon>
        <taxon>Yersiniaceae</taxon>
        <taxon>Yersinia</taxon>
    </lineage>
</organism>
<dbReference type="AlphaFoldDB" id="A0A0T9QSD1"/>
<reference evidence="7 8" key="2">
    <citation type="submission" date="2015-03" db="EMBL/GenBank/DDBJ databases">
        <authorList>
            <consortium name="Pathogen Informatics"/>
            <person name="Murphy D."/>
        </authorList>
    </citation>
    <scope>NUCLEOTIDE SEQUENCE [LARGE SCALE GENOMIC DNA]</scope>
    <source>
        <strain evidence="8">type strain: CIP110230</strain>
        <strain evidence="7">Type strain: CIP110230</strain>
    </source>
</reference>
<dbReference type="STRING" id="1288385.ERS137968_04039"/>
<protein>
    <submittedName>
        <fullName evidence="6">Type III secretion apparatus protein, HrpE/YscL family</fullName>
    </submittedName>
</protein>
<evidence type="ECO:0000256" key="2">
    <source>
        <dbReference type="ARBA" id="ARBA00022448"/>
    </source>
</evidence>
<comment type="similarity">
    <text evidence="5">Belongs to the SctL stator family.</text>
</comment>
<evidence type="ECO:0000256" key="3">
    <source>
        <dbReference type="ARBA" id="ARBA00022490"/>
    </source>
</evidence>
<keyword evidence="3" id="KW-0963">Cytoplasm</keyword>
<dbReference type="EMBL" id="CQAZ01000036">
    <property type="protein sequence ID" value="CNI25113.1"/>
    <property type="molecule type" value="Genomic_DNA"/>
</dbReference>
<accession>A0A0T9QSD1</accession>
<keyword evidence="2" id="KW-0813">Transport</keyword>
<reference evidence="6" key="1">
    <citation type="submission" date="2015-03" db="EMBL/GenBank/DDBJ databases">
        <authorList>
            <person name="Murphy D."/>
        </authorList>
    </citation>
    <scope>NUCLEOTIDE SEQUENCE [LARGE SCALE GENOMIC DNA]</scope>
    <source>
        <strain evidence="6">A125KOH2</strain>
    </source>
</reference>
<evidence type="ECO:0000256" key="4">
    <source>
        <dbReference type="ARBA" id="ARBA00022927"/>
    </source>
</evidence>